<evidence type="ECO:0000256" key="3">
    <source>
        <dbReference type="ARBA" id="ARBA00022833"/>
    </source>
</evidence>
<dbReference type="EMBL" id="LT854253">
    <property type="protein sequence ID" value="SMR41552.1"/>
    <property type="molecule type" value="Genomic_DNA"/>
</dbReference>
<evidence type="ECO:0000256" key="4">
    <source>
        <dbReference type="PROSITE-ProRule" id="PRU00134"/>
    </source>
</evidence>
<proteinExistence type="predicted"/>
<name>A0A2H1FJR7_ZYMTR</name>
<dbReference type="InterPro" id="IPR012912">
    <property type="entry name" value="Plasmid_pRiA4b_Orf3-like"/>
</dbReference>
<dbReference type="PANTHER" id="PTHR41878">
    <property type="entry name" value="LEXA REPRESSOR-RELATED"/>
    <property type="match status" value="1"/>
</dbReference>
<dbReference type="Pfam" id="PF01753">
    <property type="entry name" value="zf-MYND"/>
    <property type="match status" value="1"/>
</dbReference>
<dbReference type="AlphaFoldDB" id="A0A2H1FJR7"/>
<protein>
    <recommendedName>
        <fullName evidence="5">MYND-type domain-containing protein</fullName>
    </recommendedName>
</protein>
<dbReference type="PROSITE" id="PS50865">
    <property type="entry name" value="ZF_MYND_2"/>
    <property type="match status" value="1"/>
</dbReference>
<keyword evidence="3" id="KW-0862">Zinc</keyword>
<dbReference type="Proteomes" id="UP000245764">
    <property type="component" value="Chromosome 1"/>
</dbReference>
<dbReference type="PROSITE" id="PS01360">
    <property type="entry name" value="ZF_MYND_1"/>
    <property type="match status" value="1"/>
</dbReference>
<dbReference type="InterPro" id="IPR002893">
    <property type="entry name" value="Znf_MYND"/>
</dbReference>
<dbReference type="Pfam" id="PF07929">
    <property type="entry name" value="PRiA4_ORF3"/>
    <property type="match status" value="1"/>
</dbReference>
<dbReference type="GO" id="GO:0008270">
    <property type="term" value="F:zinc ion binding"/>
    <property type="evidence" value="ECO:0007669"/>
    <property type="project" value="UniProtKB-KW"/>
</dbReference>
<evidence type="ECO:0000256" key="1">
    <source>
        <dbReference type="ARBA" id="ARBA00022723"/>
    </source>
</evidence>
<reference evidence="7" key="1">
    <citation type="submission" date="2017-05" db="EMBL/GenBank/DDBJ databases">
        <authorList>
            <person name="Song R."/>
            <person name="Chenine A.L."/>
            <person name="Ruprecht R.M."/>
        </authorList>
    </citation>
    <scope>NUCLEOTIDE SEQUENCE [LARGE SCALE GENOMIC DNA]</scope>
</reference>
<dbReference type="PANTHER" id="PTHR41878:SF1">
    <property type="entry name" value="TNPR PROTEIN"/>
    <property type="match status" value="1"/>
</dbReference>
<evidence type="ECO:0000313" key="7">
    <source>
        <dbReference type="Proteomes" id="UP000245764"/>
    </source>
</evidence>
<keyword evidence="1" id="KW-0479">Metal-binding</keyword>
<sequence>MASTTPFQSQCLSCSQIAAGLQTCARCKAAKYCSRECQAAHWTAHKSACKRLNYVFKVSLEPDDFTNPPVWRTLSVPATMNFAKFHLALQTAFGWANTHSYDFGVEDPTFDPEVAQNVSLLDIIKKSAAMDKAQFSGGWEGDPNEQREYLVRIEDDEPTIFGYKVDKMHAPRRKHPRTPAKKASRTKLCDILENAQYRGHALSYTYDLGDSWCHRIEIVGSAPSSDHVICTDGHGHPVAEDAGSRRGWKEVLEAYRAARPSQEQKDKMKWFEQQASNCDPLGLKNGGELSKSPRPLYIITAVAHAIGCENTAYAMSPKHRITTAPQGIDMKGNTSNSAAVNTPSPDKVHFTSVDMATDSDTSTIDAAIVTTNAAKGKSFTIKGISLAQAGWTTADPAKATAASDQSQSVLMALPPELRTIIFEYVVTIPAVDLSISDGTRWPALLGYGIHSAHLLLWYLSSQQGVGKDALCAFAALHLPKRRWIAGFGAILERIGAARDFDHDAAAMKRLRELHFLLPEYHPEALNKHMPSLKRAVAKLERLQAVHTRADGSHSAQDVRAASVRPSPGLYSDDAFRCSSTR</sequence>
<dbReference type="InterPro" id="IPR024047">
    <property type="entry name" value="MM3350-like_sf"/>
</dbReference>
<organism evidence="6 7">
    <name type="scientific">Zymoseptoria tritici ST99CH_1E4</name>
    <dbReference type="NCBI Taxonomy" id="1276532"/>
    <lineage>
        <taxon>Eukaryota</taxon>
        <taxon>Fungi</taxon>
        <taxon>Dikarya</taxon>
        <taxon>Ascomycota</taxon>
        <taxon>Pezizomycotina</taxon>
        <taxon>Dothideomycetes</taxon>
        <taxon>Dothideomycetidae</taxon>
        <taxon>Mycosphaerellales</taxon>
        <taxon>Mycosphaerellaceae</taxon>
        <taxon>Zymoseptoria</taxon>
    </lineage>
</organism>
<dbReference type="SUPFAM" id="SSF159941">
    <property type="entry name" value="MM3350-like"/>
    <property type="match status" value="1"/>
</dbReference>
<accession>A0A2H1FJR7</accession>
<gene>
    <name evidence="6" type="ORF">ZT1E4_G330</name>
</gene>
<evidence type="ECO:0000256" key="2">
    <source>
        <dbReference type="ARBA" id="ARBA00022771"/>
    </source>
</evidence>
<dbReference type="Gene3D" id="3.10.290.30">
    <property type="entry name" value="MM3350-like"/>
    <property type="match status" value="1"/>
</dbReference>
<feature type="domain" description="MYND-type" evidence="5">
    <location>
        <begin position="11"/>
        <end position="49"/>
    </location>
</feature>
<keyword evidence="2 4" id="KW-0863">Zinc-finger</keyword>
<evidence type="ECO:0000259" key="5">
    <source>
        <dbReference type="PROSITE" id="PS50865"/>
    </source>
</evidence>
<evidence type="ECO:0000313" key="6">
    <source>
        <dbReference type="EMBL" id="SMR41552.1"/>
    </source>
</evidence>
<dbReference type="SUPFAM" id="SSF144232">
    <property type="entry name" value="HIT/MYND zinc finger-like"/>
    <property type="match status" value="1"/>
</dbReference>
<dbReference type="Gene3D" id="6.10.140.2220">
    <property type="match status" value="1"/>
</dbReference>